<keyword evidence="2" id="KW-1185">Reference proteome</keyword>
<proteinExistence type="predicted"/>
<organism evidence="1 2">
    <name type="scientific">Polaribacter marinus</name>
    <dbReference type="NCBI Taxonomy" id="2916838"/>
    <lineage>
        <taxon>Bacteria</taxon>
        <taxon>Pseudomonadati</taxon>
        <taxon>Bacteroidota</taxon>
        <taxon>Flavobacteriia</taxon>
        <taxon>Flavobacteriales</taxon>
        <taxon>Flavobacteriaceae</taxon>
    </lineage>
</organism>
<dbReference type="RefSeq" id="WP_111709756.1">
    <property type="nucleotide sequence ID" value="NZ_JAKQYM010000015.1"/>
</dbReference>
<evidence type="ECO:0000313" key="1">
    <source>
        <dbReference type="EMBL" id="MCI2230341.1"/>
    </source>
</evidence>
<sequence>MNIDELTKNIRKISSEKNVQELAEFIQKWKTNEQNALELKENVERYLGNAWIDKKADFEKVYGIWSEFRDSAINGIGGMTMNERLYLFGLFDLYEKATNNAKKEKFYTKLMAEK</sequence>
<dbReference type="AlphaFoldDB" id="A0A9X1VVE3"/>
<accession>A0A9X1VVE3</accession>
<dbReference type="EMBL" id="JAKQYM010000015">
    <property type="protein sequence ID" value="MCI2230341.1"/>
    <property type="molecule type" value="Genomic_DNA"/>
</dbReference>
<protein>
    <submittedName>
        <fullName evidence="1">Uncharacterized protein</fullName>
    </submittedName>
</protein>
<name>A0A9X1VVE3_9FLAO</name>
<evidence type="ECO:0000313" key="2">
    <source>
        <dbReference type="Proteomes" id="UP001139369"/>
    </source>
</evidence>
<dbReference type="Proteomes" id="UP001139369">
    <property type="component" value="Unassembled WGS sequence"/>
</dbReference>
<reference evidence="1" key="1">
    <citation type="submission" date="2022-02" db="EMBL/GenBank/DDBJ databases">
        <title>Polaribacter sp. MSW13, isolated from seawater.</title>
        <authorList>
            <person name="Kristyanto S."/>
            <person name="Jung J."/>
            <person name="Jeon C.O."/>
        </authorList>
    </citation>
    <scope>NUCLEOTIDE SEQUENCE</scope>
    <source>
        <strain evidence="1">MSW13</strain>
    </source>
</reference>
<comment type="caution">
    <text evidence="1">The sequence shown here is derived from an EMBL/GenBank/DDBJ whole genome shotgun (WGS) entry which is preliminary data.</text>
</comment>
<gene>
    <name evidence="1" type="ORF">MC378_14270</name>
</gene>